<dbReference type="PANTHER" id="PTHR30069">
    <property type="entry name" value="TONB-DEPENDENT OUTER MEMBRANE RECEPTOR"/>
    <property type="match status" value="1"/>
</dbReference>
<dbReference type="InterPro" id="IPR012910">
    <property type="entry name" value="Plug_dom"/>
</dbReference>
<evidence type="ECO:0000256" key="6">
    <source>
        <dbReference type="ARBA" id="ARBA00023065"/>
    </source>
</evidence>
<sequence length="636" mass="69600">MEHIMSGFYKLSAFKPTTLVGAIAIAMGLSSTGFAETTSSNSEAKSQLDTIVITATRSEEKIENVPARISIIEPQILEQSPIAELPHLLMSDASIDMMQYGGYGQAASIFTRGTNSTHTLVLRDGVRLNTGSAGSASLAFIDTTDIKQIEVLKGPASVLYGTDAIGGVVQLVSKTPEKTGAFVTGEIGEHNTYKSVVGADLAENGVYAQVRGQRLESDGTQVTDFKDANVKAGAYDQKGFSAKLGVEKEQYAASVDYSQNQGTAMYVDGVNDANWHLIGLKNVSQDFKNEIINVKGRVNVNDSLSINARLSQFKDDLEQNDSHDAIYNTTKEAELYSKWQFTPTQNILAGVATKNVKSDVLSGSGFYGVDYDESVDSTGYFVQHQYQSNQLHTQLGLRVEDHETFGTHTVGQAAARYQILPMTSIYTNIGTAFRAPTNNDLYALSWGGNPDLKPEESISYEVGLDQKITDNFSMGLSAYRNEVDDLITYVTDPVTYEGRLYNVKKATFTGGEFNLDWASDELFTHLSYAYVQPKDKETDKDLARRSRQSLTLTTGIQNEVYGISTSLSAKSKPKNSKVSGYATVDVNAFWNINPNVKLFTNIQNIGDVEYKTTSYSNGYYYINGGRLASAGVTFRY</sequence>
<keyword evidence="2 10" id="KW-0813">Transport</keyword>
<dbReference type="Proteomes" id="UP000280405">
    <property type="component" value="Unassembled WGS sequence"/>
</dbReference>
<dbReference type="SUPFAM" id="SSF56935">
    <property type="entry name" value="Porins"/>
    <property type="match status" value="1"/>
</dbReference>
<protein>
    <submittedName>
        <fullName evidence="15">TonB-dependent receptor</fullName>
    </submittedName>
</protein>
<evidence type="ECO:0000313" key="15">
    <source>
        <dbReference type="EMBL" id="RKG39449.1"/>
    </source>
</evidence>
<dbReference type="Pfam" id="PF00593">
    <property type="entry name" value="TonB_dep_Rec_b-barrel"/>
    <property type="match status" value="1"/>
</dbReference>
<feature type="signal peptide" evidence="12">
    <location>
        <begin position="1"/>
        <end position="35"/>
    </location>
</feature>
<dbReference type="EMBL" id="RAXT01000005">
    <property type="protein sequence ID" value="RKG39449.1"/>
    <property type="molecule type" value="Genomic_DNA"/>
</dbReference>
<keyword evidence="16" id="KW-1185">Reference proteome</keyword>
<dbReference type="CDD" id="cd01347">
    <property type="entry name" value="ligand_gated_channel"/>
    <property type="match status" value="1"/>
</dbReference>
<dbReference type="InterPro" id="IPR039426">
    <property type="entry name" value="TonB-dep_rcpt-like"/>
</dbReference>
<evidence type="ECO:0000313" key="16">
    <source>
        <dbReference type="Proteomes" id="UP000280405"/>
    </source>
</evidence>
<evidence type="ECO:0000256" key="11">
    <source>
        <dbReference type="RuleBase" id="RU003357"/>
    </source>
</evidence>
<dbReference type="PANTHER" id="PTHR30069:SF53">
    <property type="entry name" value="COLICIN I RECEPTOR-RELATED"/>
    <property type="match status" value="1"/>
</dbReference>
<evidence type="ECO:0000256" key="12">
    <source>
        <dbReference type="SAM" id="SignalP"/>
    </source>
</evidence>
<dbReference type="InterPro" id="IPR037066">
    <property type="entry name" value="Plug_dom_sf"/>
</dbReference>
<evidence type="ECO:0000256" key="7">
    <source>
        <dbReference type="ARBA" id="ARBA00023077"/>
    </source>
</evidence>
<evidence type="ECO:0000256" key="8">
    <source>
        <dbReference type="ARBA" id="ARBA00023136"/>
    </source>
</evidence>
<dbReference type="Gene3D" id="2.40.170.20">
    <property type="entry name" value="TonB-dependent receptor, beta-barrel domain"/>
    <property type="match status" value="1"/>
</dbReference>
<keyword evidence="9 10" id="KW-0998">Cell outer membrane</keyword>
<evidence type="ECO:0000256" key="4">
    <source>
        <dbReference type="ARBA" id="ARBA00022692"/>
    </source>
</evidence>
<dbReference type="OrthoDB" id="9764669at2"/>
<keyword evidence="8 10" id="KW-0472">Membrane</keyword>
<keyword evidence="6" id="KW-0406">Ion transport</keyword>
<keyword evidence="15" id="KW-0675">Receptor</keyword>
<dbReference type="GO" id="GO:0015889">
    <property type="term" value="P:cobalamin transport"/>
    <property type="evidence" value="ECO:0007669"/>
    <property type="project" value="TreeGrafter"/>
</dbReference>
<evidence type="ECO:0000256" key="3">
    <source>
        <dbReference type="ARBA" id="ARBA00022452"/>
    </source>
</evidence>
<dbReference type="GO" id="GO:0009279">
    <property type="term" value="C:cell outer membrane"/>
    <property type="evidence" value="ECO:0007669"/>
    <property type="project" value="UniProtKB-SubCell"/>
</dbReference>
<keyword evidence="3 10" id="KW-1134">Transmembrane beta strand</keyword>
<feature type="chain" id="PRO_5017448381" evidence="12">
    <location>
        <begin position="36"/>
        <end position="636"/>
    </location>
</feature>
<evidence type="ECO:0000256" key="1">
    <source>
        <dbReference type="ARBA" id="ARBA00004571"/>
    </source>
</evidence>
<dbReference type="RefSeq" id="WP_120383130.1">
    <property type="nucleotide sequence ID" value="NZ_RAXT01000005.1"/>
</dbReference>
<organism evidence="15 16">
    <name type="scientific">Acinetobacter rongchengensis</name>
    <dbReference type="NCBI Taxonomy" id="2419601"/>
    <lineage>
        <taxon>Bacteria</taxon>
        <taxon>Pseudomonadati</taxon>
        <taxon>Pseudomonadota</taxon>
        <taxon>Gammaproteobacteria</taxon>
        <taxon>Moraxellales</taxon>
        <taxon>Moraxellaceae</taxon>
        <taxon>Acinetobacter</taxon>
    </lineage>
</organism>
<dbReference type="InterPro" id="IPR000531">
    <property type="entry name" value="Beta-barrel_TonB"/>
</dbReference>
<comment type="subcellular location">
    <subcellularLocation>
        <location evidence="1 10">Cell outer membrane</location>
        <topology evidence="1 10">Multi-pass membrane protein</topology>
    </subcellularLocation>
</comment>
<evidence type="ECO:0000259" key="14">
    <source>
        <dbReference type="Pfam" id="PF07715"/>
    </source>
</evidence>
<dbReference type="Gene3D" id="2.170.130.10">
    <property type="entry name" value="TonB-dependent receptor, plug domain"/>
    <property type="match status" value="1"/>
</dbReference>
<evidence type="ECO:0000256" key="9">
    <source>
        <dbReference type="ARBA" id="ARBA00023237"/>
    </source>
</evidence>
<feature type="domain" description="TonB-dependent receptor-like beta-barrel" evidence="13">
    <location>
        <begin position="236"/>
        <end position="605"/>
    </location>
</feature>
<keyword evidence="4 10" id="KW-0812">Transmembrane</keyword>
<dbReference type="PROSITE" id="PS52016">
    <property type="entry name" value="TONB_DEPENDENT_REC_3"/>
    <property type="match status" value="1"/>
</dbReference>
<keyword evidence="5 12" id="KW-0732">Signal</keyword>
<accession>A0A3A8EZB6</accession>
<dbReference type="GO" id="GO:0006811">
    <property type="term" value="P:monoatomic ion transport"/>
    <property type="evidence" value="ECO:0007669"/>
    <property type="project" value="UniProtKB-KW"/>
</dbReference>
<evidence type="ECO:0000256" key="5">
    <source>
        <dbReference type="ARBA" id="ARBA00022729"/>
    </source>
</evidence>
<comment type="caution">
    <text evidence="15">The sequence shown here is derived from an EMBL/GenBank/DDBJ whole genome shotgun (WGS) entry which is preliminary data.</text>
</comment>
<dbReference type="AlphaFoldDB" id="A0A3A8EZB6"/>
<comment type="similarity">
    <text evidence="10 11">Belongs to the TonB-dependent receptor family.</text>
</comment>
<dbReference type="Pfam" id="PF07715">
    <property type="entry name" value="Plug"/>
    <property type="match status" value="1"/>
</dbReference>
<evidence type="ECO:0000256" key="10">
    <source>
        <dbReference type="PROSITE-ProRule" id="PRU01360"/>
    </source>
</evidence>
<proteinExistence type="inferred from homology"/>
<gene>
    <name evidence="15" type="ORF">D7V20_04450</name>
</gene>
<name>A0A3A8EZB6_9GAMM</name>
<feature type="domain" description="TonB-dependent receptor plug" evidence="14">
    <location>
        <begin position="62"/>
        <end position="168"/>
    </location>
</feature>
<keyword evidence="7 11" id="KW-0798">TonB box</keyword>
<dbReference type="InterPro" id="IPR036942">
    <property type="entry name" value="Beta-barrel_TonB_sf"/>
</dbReference>
<evidence type="ECO:0000256" key="2">
    <source>
        <dbReference type="ARBA" id="ARBA00022448"/>
    </source>
</evidence>
<reference evidence="15 16" key="1">
    <citation type="submission" date="2018-09" db="EMBL/GenBank/DDBJ databases">
        <title>The draft genome of Acinetobacter spp. strains.</title>
        <authorList>
            <person name="Qin J."/>
            <person name="Feng Y."/>
            <person name="Zong Z."/>
        </authorList>
    </citation>
    <scope>NUCLEOTIDE SEQUENCE [LARGE SCALE GENOMIC DNA]</scope>
    <source>
        <strain evidence="15 16">WCHAc060115</strain>
    </source>
</reference>
<evidence type="ECO:0000259" key="13">
    <source>
        <dbReference type="Pfam" id="PF00593"/>
    </source>
</evidence>